<evidence type="ECO:0000313" key="3">
    <source>
        <dbReference type="Proteomes" id="UP001140091"/>
    </source>
</evidence>
<proteinExistence type="predicted"/>
<keyword evidence="1" id="KW-0472">Membrane</keyword>
<name>A0A9W8JHD3_9AGAR</name>
<gene>
    <name evidence="2" type="ORF">H1R20_g2390</name>
</gene>
<sequence length="116" mass="13083">MAPNLPDSLPLETLEIDTQAEAQNIKKPGEAQILDTDISFSNESSEEEEFDWEKGNELNSKAEEKIEVKSGGRVWLVFMKLSRPIRVFLIASLRVGVLVMPLIVVHFRFSNTPVKV</sequence>
<accession>A0A9W8JHD3</accession>
<feature type="transmembrane region" description="Helical" evidence="1">
    <location>
        <begin position="87"/>
        <end position="109"/>
    </location>
</feature>
<feature type="non-terminal residue" evidence="2">
    <location>
        <position position="116"/>
    </location>
</feature>
<protein>
    <submittedName>
        <fullName evidence="2">Uncharacterized protein</fullName>
    </submittedName>
</protein>
<evidence type="ECO:0000256" key="1">
    <source>
        <dbReference type="SAM" id="Phobius"/>
    </source>
</evidence>
<comment type="caution">
    <text evidence="2">The sequence shown here is derived from an EMBL/GenBank/DDBJ whole genome shotgun (WGS) entry which is preliminary data.</text>
</comment>
<reference evidence="2" key="1">
    <citation type="submission" date="2022-06" db="EMBL/GenBank/DDBJ databases">
        <title>Genome Sequence of Candolleomyces eurysporus.</title>
        <authorList>
            <person name="Buettner E."/>
        </authorList>
    </citation>
    <scope>NUCLEOTIDE SEQUENCE</scope>
    <source>
        <strain evidence="2">VTCC 930004</strain>
    </source>
</reference>
<evidence type="ECO:0000313" key="2">
    <source>
        <dbReference type="EMBL" id="KAJ2934695.1"/>
    </source>
</evidence>
<keyword evidence="3" id="KW-1185">Reference proteome</keyword>
<dbReference type="Proteomes" id="UP001140091">
    <property type="component" value="Unassembled WGS sequence"/>
</dbReference>
<keyword evidence="1" id="KW-1133">Transmembrane helix</keyword>
<dbReference type="EMBL" id="JANBPK010000712">
    <property type="protein sequence ID" value="KAJ2934695.1"/>
    <property type="molecule type" value="Genomic_DNA"/>
</dbReference>
<keyword evidence="1" id="KW-0812">Transmembrane</keyword>
<dbReference type="AlphaFoldDB" id="A0A9W8JHD3"/>
<organism evidence="2 3">
    <name type="scientific">Candolleomyces eurysporus</name>
    <dbReference type="NCBI Taxonomy" id="2828524"/>
    <lineage>
        <taxon>Eukaryota</taxon>
        <taxon>Fungi</taxon>
        <taxon>Dikarya</taxon>
        <taxon>Basidiomycota</taxon>
        <taxon>Agaricomycotina</taxon>
        <taxon>Agaricomycetes</taxon>
        <taxon>Agaricomycetidae</taxon>
        <taxon>Agaricales</taxon>
        <taxon>Agaricineae</taxon>
        <taxon>Psathyrellaceae</taxon>
        <taxon>Candolleomyces</taxon>
    </lineage>
</organism>